<reference evidence="3 4" key="1">
    <citation type="submission" date="2020-06" db="EMBL/GenBank/DDBJ databases">
        <title>Lactobacillus rhamnosus QC,genome.</title>
        <authorList>
            <person name="Yi H."/>
            <person name="Jin M."/>
        </authorList>
    </citation>
    <scope>NUCLEOTIDE SEQUENCE [LARGE SCALE GENOMIC DNA]</scope>
    <source>
        <strain evidence="3 4">QC</strain>
    </source>
</reference>
<evidence type="ECO:0000259" key="2">
    <source>
        <dbReference type="Pfam" id="PF13731"/>
    </source>
</evidence>
<feature type="domain" description="WxL" evidence="2">
    <location>
        <begin position="71"/>
        <end position="236"/>
    </location>
</feature>
<dbReference type="RefSeq" id="WP_176818579.1">
    <property type="nucleotide sequence ID" value="NZ_JABXWP010000025.1"/>
</dbReference>
<gene>
    <name evidence="3" type="ORF">HWN39_12680</name>
</gene>
<organism evidence="3 4">
    <name type="scientific">Lacticaseibacillus rhamnosus</name>
    <name type="common">Lactobacillus rhamnosus</name>
    <dbReference type="NCBI Taxonomy" id="47715"/>
    <lineage>
        <taxon>Bacteria</taxon>
        <taxon>Bacillati</taxon>
        <taxon>Bacillota</taxon>
        <taxon>Bacilli</taxon>
        <taxon>Lactobacillales</taxon>
        <taxon>Lactobacillaceae</taxon>
        <taxon>Lacticaseibacillus</taxon>
    </lineage>
</organism>
<dbReference type="InterPro" id="IPR027994">
    <property type="entry name" value="WxL_dom"/>
</dbReference>
<dbReference type="Pfam" id="PF13731">
    <property type="entry name" value="WxL"/>
    <property type="match status" value="1"/>
</dbReference>
<dbReference type="EMBL" id="JABXWP010000025">
    <property type="protein sequence ID" value="NVO89327.1"/>
    <property type="molecule type" value="Genomic_DNA"/>
</dbReference>
<sequence length="238" mass="23662">MNKIKFLMSGLFVGGALLAASATTTVNADNLGAGPGTSTANLSGNTTISASQPFFAADGAAAKANTTAQFNVQGGYLSLVAVPDLNFGTVNANTVVNGGTQALKDNKVDTGSSKGNTAFDGNASGQLIVSDMRGTAAGWKLDAAMSPTFKSADGSGSLNGITLGLSATGTNSFNAQNPLTLSGTSVTTTDENKGIGDTTFSLTGPTNASLTFPAGTNSTFTAGTAYQSDITWTLVSAD</sequence>
<accession>A0A7Y7QHM3</accession>
<evidence type="ECO:0000313" key="4">
    <source>
        <dbReference type="Proteomes" id="UP000542889"/>
    </source>
</evidence>
<dbReference type="Proteomes" id="UP000542889">
    <property type="component" value="Unassembled WGS sequence"/>
</dbReference>
<protein>
    <submittedName>
        <fullName evidence="3">WxL domain-containing protein</fullName>
    </submittedName>
</protein>
<feature type="signal peptide" evidence="1">
    <location>
        <begin position="1"/>
        <end position="28"/>
    </location>
</feature>
<evidence type="ECO:0000313" key="3">
    <source>
        <dbReference type="EMBL" id="NVO89327.1"/>
    </source>
</evidence>
<keyword evidence="1" id="KW-0732">Signal</keyword>
<feature type="chain" id="PRO_5031465707" evidence="1">
    <location>
        <begin position="29"/>
        <end position="238"/>
    </location>
</feature>
<dbReference type="AlphaFoldDB" id="A0A7Y7QHM3"/>
<evidence type="ECO:0000256" key="1">
    <source>
        <dbReference type="SAM" id="SignalP"/>
    </source>
</evidence>
<comment type="caution">
    <text evidence="3">The sequence shown here is derived from an EMBL/GenBank/DDBJ whole genome shotgun (WGS) entry which is preliminary data.</text>
</comment>
<proteinExistence type="predicted"/>
<name>A0A7Y7QHM3_LACRH</name>